<sequence>MALFCYVSLQGEPCVEPLSSVSLFLYAIFYSFLLLYPPPFSPCYLSIHFHTSLIIHHFAFSFAQNLTWPDRSPFLFLSPLLFPALTVPFIQMRTALAREHMQHPGTFPRSPAPGTLSPTCMYSPQAQVETKTTSHLVSSRLL</sequence>
<keyword evidence="3" id="KW-1185">Reference proteome</keyword>
<proteinExistence type="predicted"/>
<keyword evidence="1" id="KW-0812">Transmembrane</keyword>
<dbReference type="AlphaFoldDB" id="A0A8K0SG71"/>
<comment type="caution">
    <text evidence="2">The sequence shown here is derived from an EMBL/GenBank/DDBJ whole genome shotgun (WGS) entry which is preliminary data.</text>
</comment>
<dbReference type="Proteomes" id="UP000813444">
    <property type="component" value="Unassembled WGS sequence"/>
</dbReference>
<evidence type="ECO:0000313" key="2">
    <source>
        <dbReference type="EMBL" id="KAH7305005.1"/>
    </source>
</evidence>
<accession>A0A8K0SG71</accession>
<feature type="transmembrane region" description="Helical" evidence="1">
    <location>
        <begin position="43"/>
        <end position="62"/>
    </location>
</feature>
<feature type="transmembrane region" description="Helical" evidence="1">
    <location>
        <begin position="74"/>
        <end position="92"/>
    </location>
</feature>
<reference evidence="2" key="1">
    <citation type="journal article" date="2021" name="Nat. Commun.">
        <title>Genetic determinants of endophytism in the Arabidopsis root mycobiome.</title>
        <authorList>
            <person name="Mesny F."/>
            <person name="Miyauchi S."/>
            <person name="Thiergart T."/>
            <person name="Pickel B."/>
            <person name="Atanasova L."/>
            <person name="Karlsson M."/>
            <person name="Huettel B."/>
            <person name="Barry K.W."/>
            <person name="Haridas S."/>
            <person name="Chen C."/>
            <person name="Bauer D."/>
            <person name="Andreopoulos W."/>
            <person name="Pangilinan J."/>
            <person name="LaButti K."/>
            <person name="Riley R."/>
            <person name="Lipzen A."/>
            <person name="Clum A."/>
            <person name="Drula E."/>
            <person name="Henrissat B."/>
            <person name="Kohler A."/>
            <person name="Grigoriev I.V."/>
            <person name="Martin F.M."/>
            <person name="Hacquard S."/>
        </authorList>
    </citation>
    <scope>NUCLEOTIDE SEQUENCE</scope>
    <source>
        <strain evidence="2">MPI-CAGE-CH-0235</strain>
    </source>
</reference>
<evidence type="ECO:0000313" key="3">
    <source>
        <dbReference type="Proteomes" id="UP000813444"/>
    </source>
</evidence>
<gene>
    <name evidence="2" type="ORF">B0I35DRAFT_444630</name>
</gene>
<keyword evidence="1" id="KW-1133">Transmembrane helix</keyword>
<name>A0A8K0SG71_9HYPO</name>
<keyword evidence="1" id="KW-0472">Membrane</keyword>
<dbReference type="EMBL" id="JAGPNK010000020">
    <property type="protein sequence ID" value="KAH7305005.1"/>
    <property type="molecule type" value="Genomic_DNA"/>
</dbReference>
<feature type="transmembrane region" description="Helical" evidence="1">
    <location>
        <begin position="18"/>
        <end position="36"/>
    </location>
</feature>
<evidence type="ECO:0000256" key="1">
    <source>
        <dbReference type="SAM" id="Phobius"/>
    </source>
</evidence>
<protein>
    <submittedName>
        <fullName evidence="2">Uncharacterized protein</fullName>
    </submittedName>
</protein>
<organism evidence="2 3">
    <name type="scientific">Stachybotrys elegans</name>
    <dbReference type="NCBI Taxonomy" id="80388"/>
    <lineage>
        <taxon>Eukaryota</taxon>
        <taxon>Fungi</taxon>
        <taxon>Dikarya</taxon>
        <taxon>Ascomycota</taxon>
        <taxon>Pezizomycotina</taxon>
        <taxon>Sordariomycetes</taxon>
        <taxon>Hypocreomycetidae</taxon>
        <taxon>Hypocreales</taxon>
        <taxon>Stachybotryaceae</taxon>
        <taxon>Stachybotrys</taxon>
    </lineage>
</organism>